<accession>A0A5D4H2C4</accession>
<proteinExistence type="predicted"/>
<dbReference type="Gene3D" id="3.50.50.60">
    <property type="entry name" value="FAD/NAD(P)-binding domain"/>
    <property type="match status" value="1"/>
</dbReference>
<dbReference type="InterPro" id="IPR036188">
    <property type="entry name" value="FAD/NAD-bd_sf"/>
</dbReference>
<dbReference type="InterPro" id="IPR038732">
    <property type="entry name" value="HpyO/CreE_NAD-binding"/>
</dbReference>
<dbReference type="InterPro" id="IPR052189">
    <property type="entry name" value="L-asp_N-monooxygenase_NS-form"/>
</dbReference>
<dbReference type="Pfam" id="PF13454">
    <property type="entry name" value="NAD_binding_9"/>
    <property type="match status" value="1"/>
</dbReference>
<dbReference type="EMBL" id="VSZS01000055">
    <property type="protein sequence ID" value="TYR34654.1"/>
    <property type="molecule type" value="Genomic_DNA"/>
</dbReference>
<name>A0A5D4H2C4_9HYPH</name>
<organism evidence="3 4">
    <name type="scientific">Neoaquamicrobium microcysteis</name>
    <dbReference type="NCBI Taxonomy" id="2682781"/>
    <lineage>
        <taxon>Bacteria</taxon>
        <taxon>Pseudomonadati</taxon>
        <taxon>Pseudomonadota</taxon>
        <taxon>Alphaproteobacteria</taxon>
        <taxon>Hyphomicrobiales</taxon>
        <taxon>Phyllobacteriaceae</taxon>
        <taxon>Neoaquamicrobium</taxon>
    </lineage>
</organism>
<dbReference type="AlphaFoldDB" id="A0A5D4H2C4"/>
<sequence length="601" mass="63990">MRRSRRTCLPNCAPTRRSTRPSRCISTWQPRNQPASQALSGTPAPMRRRSGSYGGTVSVQATASSPLRVAIVGGGPRGLSALEVLARHAGCRSVNVTLFERTDEIGCGPNYAPGQSDLNLLNIPVRAIDLPPPPQGASFEDWLAAQRSAPGEDGYPPRAMLGAYLHARLQTLLESKRDGLTVEIVAQEVVHCRRAQSGWLLWTRDMHDKGPFDEVLLCAGHQPVEDSQIERWRDHARKSDAVLAPAYPADGLLEAADWSGRTVAIRGFGLAMIDTTRMLTEGLGGRFETDREGGLVYRASGREPARLVPFSLNGMPPAPKPATGAIDSAFAVTDAQQAEFREAVAAAIDAGDGSLEPIFRVLGEIAGPKLDKDGSDRVHDWLCEGAEDDPDVPDDQHPAEAMRLYLAMAHGEAALSVGYATGQVWRHLQNDLRKAYNPAEKSAATAGALIAFDDGMKRFSYGPPAEATARLLALIDAGTLTLRRVDDPDIELVGSGWRIAENGGADIATAMVDSVLAGPDLANVSSPLVSGLRDDGYLVPLDEKLGARTSAGGQVVDADGRPVDGLSLLGRLANGSVIATDSVHDCFGAAVERWAARVLCG</sequence>
<evidence type="ECO:0000259" key="2">
    <source>
        <dbReference type="Pfam" id="PF13454"/>
    </source>
</evidence>
<protein>
    <recommendedName>
        <fullName evidence="2">FAD-dependent urate hydroxylase HpyO/Asp monooxygenase CreE-like FAD/NAD(P)-binding domain-containing protein</fullName>
    </recommendedName>
</protein>
<gene>
    <name evidence="3" type="ORF">FY036_04690</name>
</gene>
<dbReference type="Proteomes" id="UP000323258">
    <property type="component" value="Unassembled WGS sequence"/>
</dbReference>
<feature type="domain" description="FAD-dependent urate hydroxylase HpyO/Asp monooxygenase CreE-like FAD/NAD(P)-binding" evidence="2">
    <location>
        <begin position="70"/>
        <end position="222"/>
    </location>
</feature>
<dbReference type="PANTHER" id="PTHR40254">
    <property type="entry name" value="BLR0577 PROTEIN"/>
    <property type="match status" value="1"/>
</dbReference>
<reference evidence="3 4" key="1">
    <citation type="submission" date="2019-08" db="EMBL/GenBank/DDBJ databases">
        <authorList>
            <person name="Seo Y.L."/>
        </authorList>
    </citation>
    <scope>NUCLEOTIDE SEQUENCE [LARGE SCALE GENOMIC DNA]</scope>
    <source>
        <strain evidence="3 4">MaA-C15</strain>
    </source>
</reference>
<dbReference type="SUPFAM" id="SSF51905">
    <property type="entry name" value="FAD/NAD(P)-binding domain"/>
    <property type="match status" value="1"/>
</dbReference>
<reference evidence="3 4" key="2">
    <citation type="submission" date="2019-09" db="EMBL/GenBank/DDBJ databases">
        <title>Mesorhizobium sp. MaA-C15 isolated from Microcystis aeruginosa.</title>
        <authorList>
            <person name="Jeong S.E."/>
            <person name="Jin H.M."/>
            <person name="Jeon C.O."/>
        </authorList>
    </citation>
    <scope>NUCLEOTIDE SEQUENCE [LARGE SCALE GENOMIC DNA]</scope>
    <source>
        <strain evidence="3 4">MaA-C15</strain>
    </source>
</reference>
<evidence type="ECO:0000256" key="1">
    <source>
        <dbReference type="SAM" id="MobiDB-lite"/>
    </source>
</evidence>
<dbReference type="PANTHER" id="PTHR40254:SF1">
    <property type="entry name" value="BLR0577 PROTEIN"/>
    <property type="match status" value="1"/>
</dbReference>
<evidence type="ECO:0000313" key="3">
    <source>
        <dbReference type="EMBL" id="TYR34654.1"/>
    </source>
</evidence>
<evidence type="ECO:0000313" key="4">
    <source>
        <dbReference type="Proteomes" id="UP000323258"/>
    </source>
</evidence>
<comment type="caution">
    <text evidence="3">The sequence shown here is derived from an EMBL/GenBank/DDBJ whole genome shotgun (WGS) entry which is preliminary data.</text>
</comment>
<feature type="compositionally biased region" description="Polar residues" evidence="1">
    <location>
        <begin position="24"/>
        <end position="40"/>
    </location>
</feature>
<feature type="region of interest" description="Disordered" evidence="1">
    <location>
        <begin position="1"/>
        <end position="57"/>
    </location>
</feature>
<keyword evidence="4" id="KW-1185">Reference proteome</keyword>